<evidence type="ECO:0000313" key="2">
    <source>
        <dbReference type="EMBL" id="ABG50926.1"/>
    </source>
</evidence>
<protein>
    <submittedName>
        <fullName evidence="2">GTP-binding protein, HSR1-related</fullName>
    </submittedName>
</protein>
<dbReference type="Pfam" id="PF00350">
    <property type="entry name" value="Dynamin_N"/>
    <property type="match status" value="1"/>
</dbReference>
<dbReference type="RefSeq" id="WP_011611301.1">
    <property type="nucleotide sequence ID" value="NC_008312.1"/>
</dbReference>
<gene>
    <name evidence="2" type="ordered locus">Tery_1653</name>
</gene>
<dbReference type="AlphaFoldDB" id="Q114Z8"/>
<dbReference type="HOGENOM" id="CLU_031445_1_0_3"/>
<organism evidence="2">
    <name type="scientific">Trichodesmium erythraeum (strain IMS101)</name>
    <dbReference type="NCBI Taxonomy" id="203124"/>
    <lineage>
        <taxon>Bacteria</taxon>
        <taxon>Bacillati</taxon>
        <taxon>Cyanobacteriota</taxon>
        <taxon>Cyanophyceae</taxon>
        <taxon>Oscillatoriophycideae</taxon>
        <taxon>Oscillatoriales</taxon>
        <taxon>Microcoleaceae</taxon>
        <taxon>Trichodesmium</taxon>
    </lineage>
</organism>
<evidence type="ECO:0000259" key="1">
    <source>
        <dbReference type="Pfam" id="PF00350"/>
    </source>
</evidence>
<dbReference type="PANTHER" id="PTHR43681:SF1">
    <property type="entry name" value="SARCALUMENIN"/>
    <property type="match status" value="1"/>
</dbReference>
<dbReference type="SUPFAM" id="SSF52540">
    <property type="entry name" value="P-loop containing nucleoside triphosphate hydrolases"/>
    <property type="match status" value="1"/>
</dbReference>
<accession>Q114Z8</accession>
<name>Q114Z8_TRIEI</name>
<dbReference type="Gene3D" id="3.40.50.300">
    <property type="entry name" value="P-loop containing nucleotide triphosphate hydrolases"/>
    <property type="match status" value="1"/>
</dbReference>
<dbReference type="InterPro" id="IPR027417">
    <property type="entry name" value="P-loop_NTPase"/>
</dbReference>
<feature type="domain" description="Dynamin N-terminal" evidence="1">
    <location>
        <begin position="47"/>
        <end position="227"/>
    </location>
</feature>
<dbReference type="EMBL" id="CP000393">
    <property type="protein sequence ID" value="ABG50926.1"/>
    <property type="molecule type" value="Genomic_DNA"/>
</dbReference>
<dbReference type="eggNOG" id="COG0699">
    <property type="taxonomic scope" value="Bacteria"/>
</dbReference>
<reference evidence="2" key="1">
    <citation type="submission" date="2006-06" db="EMBL/GenBank/DDBJ databases">
        <title>Complete sequence of Trichodesmium erythraeum IMS101.</title>
        <authorList>
            <consortium name="US DOE Joint Genome Institute"/>
            <person name="Copeland A."/>
            <person name="Lucas S."/>
            <person name="Lapidus A."/>
            <person name="Barry K."/>
            <person name="Detter J.C."/>
            <person name="Glavina del Rio T."/>
            <person name="Hammon N."/>
            <person name="Israni S."/>
            <person name="Dalin E."/>
            <person name="Tice H."/>
            <person name="Pitluck S."/>
            <person name="Kiss H."/>
            <person name="Munk A.C."/>
            <person name="Brettin T."/>
            <person name="Bruce D."/>
            <person name="Han C."/>
            <person name="Tapia R."/>
            <person name="Gilna P."/>
            <person name="Schmutz J."/>
            <person name="Larimer F."/>
            <person name="Land M."/>
            <person name="Hauser L."/>
            <person name="Kyrpides N."/>
            <person name="Kim E."/>
            <person name="Richardson P."/>
        </authorList>
    </citation>
    <scope>NUCLEOTIDE SEQUENCE [LARGE SCALE GENOMIC DNA]</scope>
    <source>
        <strain evidence="2">IMS101</strain>
    </source>
</reference>
<dbReference type="InterPro" id="IPR051943">
    <property type="entry name" value="TRAFAC_Dynamin-like_GTPase"/>
</dbReference>
<dbReference type="KEGG" id="ter:Tery_1653"/>
<dbReference type="STRING" id="203124.Tery_1653"/>
<dbReference type="PANTHER" id="PTHR43681">
    <property type="entry name" value="TRANSMEMBRANE GTPASE FZO"/>
    <property type="match status" value="1"/>
</dbReference>
<proteinExistence type="predicted"/>
<sequence>MDNRALRDRAEEVFQFALGCTMNRPKLQNLYRKIDQCYQQLDLPMRVAIVGMIKAGKSTMMNALLGEKIVATGTVEATFNVNWLKYGESKSLLVHYKNGSPPEPKSFEELEDLTLRAEANSDSFNYLLSIKYIELSYPNPILKKFNLIDTPGLASAYEADSENTKNFLQLHGQELTQATQEEASNADAVIYLFAKSFSESSQNTMAEFQGAAFGQATPINAIGVLTKVDDYWSDGEEPILKGREITERLQSEHLRGALYTTLPVCGLLAFGAQTLTPEEFDTLMQLAALPESRLRSLVKNATRLREREYPKEPEIPPADKRKLVLDRLGQYGIWLAANLIRSGTREKELLARKLFQRSGASELLDLIKSHFGNRAFLIKLSVALQQIKAACFMEKQRLEGADFQMVADIAGEFERLEVEEQGFQQLAVLHSYYQGELGFNKDEVRQLQAVTGENGTSLKARLELGENATDAEMTHVAQQRVQSWRQRANDYMSADSQTIEAATVIAHSYEQILYQIAQQEDSYA</sequence>
<dbReference type="InterPro" id="IPR045063">
    <property type="entry name" value="Dynamin_N"/>
</dbReference>